<keyword evidence="3" id="KW-1185">Reference proteome</keyword>
<proteinExistence type="predicted"/>
<feature type="domain" description="Glycosyltransferase 2-like" evidence="1">
    <location>
        <begin position="38"/>
        <end position="158"/>
    </location>
</feature>
<dbReference type="InterPro" id="IPR050834">
    <property type="entry name" value="Glycosyltransf_2"/>
</dbReference>
<dbReference type="PANTHER" id="PTHR43685">
    <property type="entry name" value="GLYCOSYLTRANSFERASE"/>
    <property type="match status" value="1"/>
</dbReference>
<dbReference type="PANTHER" id="PTHR43685:SF11">
    <property type="entry name" value="GLYCOSYLTRANSFERASE TAGX-RELATED"/>
    <property type="match status" value="1"/>
</dbReference>
<evidence type="ECO:0000313" key="2">
    <source>
        <dbReference type="EMBL" id="MBW3129495.1"/>
    </source>
</evidence>
<sequence>MRRIFPGRLAHFTMSSPDANSLLAAPPSHQGGSMPLVSIVALCYNHAPFLIEALESILAQTYPHLEVILVDDASTDNSQAVLARYAQGNPHWKTLLLLQNVGNCAAFNAAFRQTNGEFIIDFATDDVLLPTRVAQQVAAFQELPAEYGVVYTDAELIDEASHPVRRHYRRDARGRLHPRPAEGWVFADVLRRYFISAPTMMMRRTTLLSLGGYDETLTYEDFDFWVRAARTWQFRFLDIVSTRKRLHPRSKSSVAYRPHDPYLASTIRVCYKALALCRTRAERDALAVRLRWELRQAVRWGNHVEVHDLYRLLRQLRAVWPLDWLLYRLPPKVVRVINRFFA</sequence>
<dbReference type="EMBL" id="JAHWGL010000053">
    <property type="protein sequence ID" value="MBW3129495.1"/>
    <property type="molecule type" value="Genomic_DNA"/>
</dbReference>
<evidence type="ECO:0000259" key="1">
    <source>
        <dbReference type="Pfam" id="PF00535"/>
    </source>
</evidence>
<gene>
    <name evidence="2" type="ORF">KYK14_13100</name>
</gene>
<dbReference type="InterPro" id="IPR001173">
    <property type="entry name" value="Glyco_trans_2-like"/>
</dbReference>
<dbReference type="Proteomes" id="UP000826188">
    <property type="component" value="Unassembled WGS sequence"/>
</dbReference>
<dbReference type="GO" id="GO:0016757">
    <property type="term" value="F:glycosyltransferase activity"/>
    <property type="evidence" value="ECO:0007669"/>
    <property type="project" value="UniProtKB-KW"/>
</dbReference>
<name>A0ABS6X105_9BACT</name>
<keyword evidence="2" id="KW-0808">Transferase</keyword>
<organism evidence="2 3">
    <name type="scientific">Hymenobacter profundi</name>
    <dbReference type="NCBI Taxonomy" id="1982110"/>
    <lineage>
        <taxon>Bacteria</taxon>
        <taxon>Pseudomonadati</taxon>
        <taxon>Bacteroidota</taxon>
        <taxon>Cytophagia</taxon>
        <taxon>Cytophagales</taxon>
        <taxon>Hymenobacteraceae</taxon>
        <taxon>Hymenobacter</taxon>
    </lineage>
</organism>
<protein>
    <submittedName>
        <fullName evidence="2">Glycosyltransferase</fullName>
        <ecNumber evidence="2">2.4.-.-</ecNumber>
    </submittedName>
</protein>
<dbReference type="Pfam" id="PF00535">
    <property type="entry name" value="Glycos_transf_2"/>
    <property type="match status" value="1"/>
</dbReference>
<dbReference type="RefSeq" id="WP_219159380.1">
    <property type="nucleotide sequence ID" value="NZ_JAHWGL010000053.1"/>
</dbReference>
<accession>A0ABS6X105</accession>
<reference evidence="2 3" key="1">
    <citation type="submission" date="2021-07" db="EMBL/GenBank/DDBJ databases">
        <title>Hymenobacter profundi sp. nov., isolated from deep-sea water.</title>
        <authorList>
            <person name="Kim M.K."/>
        </authorList>
    </citation>
    <scope>NUCLEOTIDE SEQUENCE [LARGE SCALE GENOMIC DNA]</scope>
    <source>
        <strain evidence="2 3">M2</strain>
    </source>
</reference>
<comment type="caution">
    <text evidence="2">The sequence shown here is derived from an EMBL/GenBank/DDBJ whole genome shotgun (WGS) entry which is preliminary data.</text>
</comment>
<evidence type="ECO:0000313" key="3">
    <source>
        <dbReference type="Proteomes" id="UP000826188"/>
    </source>
</evidence>
<dbReference type="EC" id="2.4.-.-" evidence="2"/>
<keyword evidence="2" id="KW-0328">Glycosyltransferase</keyword>